<evidence type="ECO:0000313" key="7">
    <source>
        <dbReference type="EMBL" id="EFE36360.1"/>
    </source>
</evidence>
<dbReference type="GO" id="GO:0071230">
    <property type="term" value="P:cellular response to amino acid stimulus"/>
    <property type="evidence" value="ECO:0007669"/>
    <property type="project" value="InterPro"/>
</dbReference>
<keyword evidence="5" id="KW-0449">Lipoprotein</keyword>
<evidence type="ECO:0000256" key="2">
    <source>
        <dbReference type="ARBA" id="ARBA00022707"/>
    </source>
</evidence>
<dbReference type="GO" id="GO:0045121">
    <property type="term" value="C:membrane raft"/>
    <property type="evidence" value="ECO:0007669"/>
    <property type="project" value="InterPro"/>
</dbReference>
<proteinExistence type="predicted"/>
<evidence type="ECO:0000256" key="6">
    <source>
        <dbReference type="SAM" id="MobiDB-lite"/>
    </source>
</evidence>
<gene>
    <name evidence="7" type="ORF">ARB_05299</name>
</gene>
<comment type="subcellular location">
    <subcellularLocation>
        <location evidence="1">Endomembrane system</location>
    </subcellularLocation>
</comment>
<dbReference type="HOGENOM" id="CLU_1409230_0_0_1"/>
<organism evidence="7 8">
    <name type="scientific">Arthroderma benhamiae (strain ATCC MYA-4681 / CBS 112371)</name>
    <name type="common">Trichophyton mentagrophytes</name>
    <dbReference type="NCBI Taxonomy" id="663331"/>
    <lineage>
        <taxon>Eukaryota</taxon>
        <taxon>Fungi</taxon>
        <taxon>Dikarya</taxon>
        <taxon>Ascomycota</taxon>
        <taxon>Pezizomycotina</taxon>
        <taxon>Eurotiomycetes</taxon>
        <taxon>Eurotiomycetidae</taxon>
        <taxon>Onygenales</taxon>
        <taxon>Arthrodermataceae</taxon>
        <taxon>Trichophyton</taxon>
    </lineage>
</organism>
<evidence type="ECO:0000313" key="8">
    <source>
        <dbReference type="Proteomes" id="UP000008866"/>
    </source>
</evidence>
<sequence length="209" mass="23017">MSSARRWLGRIVGERLLTGSPSHCDISQSESSRLLDEDIYQAGFNYGTVQGPPPGPELETLKREREALEAICQRASDSVVDIWAIQSQPFVPSGQSSAQASRIPSSEATITQATFKADTYNSTQSPPRASQRSQSSRQSSSPMPGEFAGMRYVSYRNPDYPHNVNLSAVPKHWGEVVMSTRKGKKTRPALNLDDSQKDEVDVFGVLKVK</sequence>
<dbReference type="GO" id="GO:0071986">
    <property type="term" value="C:Ragulator complex"/>
    <property type="evidence" value="ECO:0007669"/>
    <property type="project" value="InterPro"/>
</dbReference>
<dbReference type="eggNOG" id="ENOG502SGDI">
    <property type="taxonomic scope" value="Eukaryota"/>
</dbReference>
<dbReference type="RefSeq" id="XP_003017005.1">
    <property type="nucleotide sequence ID" value="XM_003016959.1"/>
</dbReference>
<dbReference type="AlphaFoldDB" id="D4ALV1"/>
<dbReference type="SMART" id="SM01262">
    <property type="entry name" value="LAMTOR"/>
    <property type="match status" value="1"/>
</dbReference>
<evidence type="ECO:0000256" key="1">
    <source>
        <dbReference type="ARBA" id="ARBA00004308"/>
    </source>
</evidence>
<keyword evidence="8" id="KW-1185">Reference proteome</keyword>
<dbReference type="Proteomes" id="UP000008866">
    <property type="component" value="Unassembled WGS sequence"/>
</dbReference>
<evidence type="ECO:0000256" key="4">
    <source>
        <dbReference type="ARBA" id="ARBA00023139"/>
    </source>
</evidence>
<accession>D4ALV1</accession>
<dbReference type="InterPro" id="IPR028209">
    <property type="entry name" value="LAMTOR1/MEH1"/>
</dbReference>
<dbReference type="GO" id="GO:0016197">
    <property type="term" value="P:endosomal transport"/>
    <property type="evidence" value="ECO:0007669"/>
    <property type="project" value="InterPro"/>
</dbReference>
<dbReference type="EMBL" id="ABSU01000002">
    <property type="protein sequence ID" value="EFE36360.1"/>
    <property type="molecule type" value="Genomic_DNA"/>
</dbReference>
<feature type="compositionally biased region" description="Low complexity" evidence="6">
    <location>
        <begin position="122"/>
        <end position="142"/>
    </location>
</feature>
<dbReference type="GO" id="GO:0043410">
    <property type="term" value="P:positive regulation of MAPK cascade"/>
    <property type="evidence" value="ECO:0007669"/>
    <property type="project" value="InterPro"/>
</dbReference>
<keyword evidence="2" id="KW-0519">Myristate</keyword>
<evidence type="ECO:0000256" key="3">
    <source>
        <dbReference type="ARBA" id="ARBA00023136"/>
    </source>
</evidence>
<dbReference type="GO" id="GO:0001919">
    <property type="term" value="P:regulation of receptor recycling"/>
    <property type="evidence" value="ECO:0007669"/>
    <property type="project" value="InterPro"/>
</dbReference>
<dbReference type="GO" id="GO:0032008">
    <property type="term" value="P:positive regulation of TOR signaling"/>
    <property type="evidence" value="ECO:0007669"/>
    <property type="project" value="InterPro"/>
</dbReference>
<keyword evidence="4" id="KW-0564">Palmitate</keyword>
<evidence type="ECO:0000256" key="5">
    <source>
        <dbReference type="ARBA" id="ARBA00023288"/>
    </source>
</evidence>
<protein>
    <submittedName>
        <fullName evidence="7">Uncharacterized protein</fullName>
    </submittedName>
</protein>
<name>D4ALV1_ARTBC</name>
<dbReference type="GO" id="GO:0031902">
    <property type="term" value="C:late endosome membrane"/>
    <property type="evidence" value="ECO:0007669"/>
    <property type="project" value="InterPro"/>
</dbReference>
<feature type="region of interest" description="Disordered" evidence="6">
    <location>
        <begin position="117"/>
        <end position="148"/>
    </location>
</feature>
<dbReference type="KEGG" id="abe:ARB_05299"/>
<reference evidence="8" key="1">
    <citation type="journal article" date="2011" name="Genome Biol.">
        <title>Comparative and functional genomics provide insights into the pathogenicity of dermatophytic fungi.</title>
        <authorList>
            <person name="Burmester A."/>
            <person name="Shelest E."/>
            <person name="Gloeckner G."/>
            <person name="Heddergott C."/>
            <person name="Schindler S."/>
            <person name="Staib P."/>
            <person name="Heidel A."/>
            <person name="Felder M."/>
            <person name="Petzold A."/>
            <person name="Szafranski K."/>
            <person name="Feuermann M."/>
            <person name="Pedruzzi I."/>
            <person name="Priebe S."/>
            <person name="Groth M."/>
            <person name="Winkler R."/>
            <person name="Li W."/>
            <person name="Kniemeyer O."/>
            <person name="Schroeckh V."/>
            <person name="Hertweck C."/>
            <person name="Hube B."/>
            <person name="White T.C."/>
            <person name="Platzer M."/>
            <person name="Guthke R."/>
            <person name="Heitman J."/>
            <person name="Woestemeyer J."/>
            <person name="Zipfel P.F."/>
            <person name="Monod M."/>
            <person name="Brakhage A.A."/>
        </authorList>
    </citation>
    <scope>NUCLEOTIDE SEQUENCE [LARGE SCALE GENOMIC DNA]</scope>
    <source>
        <strain evidence="8">ATCC MYA-4681 / CBS 112371</strain>
    </source>
</reference>
<dbReference type="Pfam" id="PF15454">
    <property type="entry name" value="LAMTOR"/>
    <property type="match status" value="1"/>
</dbReference>
<comment type="caution">
    <text evidence="7">The sequence shown here is derived from an EMBL/GenBank/DDBJ whole genome shotgun (WGS) entry which is preliminary data.</text>
</comment>
<dbReference type="OMA" id="GYGALNH"/>
<keyword evidence="3" id="KW-0472">Membrane</keyword>
<dbReference type="GeneID" id="9526726"/>